<dbReference type="KEGG" id="lxx:Lxx12640"/>
<gene>
    <name evidence="2" type="ordered locus">Lxx12640</name>
</gene>
<organism evidence="2 3">
    <name type="scientific">Leifsonia xyli subsp. xyli (strain CTCB07)</name>
    <dbReference type="NCBI Taxonomy" id="281090"/>
    <lineage>
        <taxon>Bacteria</taxon>
        <taxon>Bacillati</taxon>
        <taxon>Actinomycetota</taxon>
        <taxon>Actinomycetes</taxon>
        <taxon>Micrococcales</taxon>
        <taxon>Microbacteriaceae</taxon>
        <taxon>Leifsonia</taxon>
    </lineage>
</organism>
<evidence type="ECO:0000313" key="3">
    <source>
        <dbReference type="Proteomes" id="UP000001306"/>
    </source>
</evidence>
<dbReference type="Proteomes" id="UP000001306">
    <property type="component" value="Chromosome"/>
</dbReference>
<dbReference type="HOGENOM" id="CLU_2117973_0_0_11"/>
<dbReference type="EMBL" id="AE016822">
    <property type="protein sequence ID" value="AAT89106.1"/>
    <property type="molecule type" value="Genomic_DNA"/>
</dbReference>
<reference evidence="2 3" key="1">
    <citation type="journal article" date="2004" name="Mol. Plant Microbe Interact.">
        <title>The genome sequence of the Gram-positive sugarcane pathogen Leifsonia xyli subsp. xyli.</title>
        <authorList>
            <person name="Monteiro-Vitorello C.B."/>
            <person name="Camargo L.E.A."/>
            <person name="Van Sluys M.A."/>
            <person name="Kitajima J.P."/>
            <person name="Truffi D."/>
            <person name="do Amaral A.M."/>
            <person name="Harakava R."/>
            <person name="de Oliveira J.C.F."/>
            <person name="Wood D."/>
            <person name="de Oliveira M.C."/>
            <person name="Miyaki C.Y."/>
            <person name="Takita M.A."/>
            <person name="da Silva A.C.R."/>
            <person name="Furlan L.R."/>
            <person name="Carraro D.M."/>
            <person name="Camarotte G."/>
            <person name="Almeida N.F. Jr."/>
            <person name="Carrer H."/>
            <person name="Coutinho L.L."/>
            <person name="El-Dorry H.A."/>
            <person name="Ferro M.I.T."/>
            <person name="Gagliardi P.R."/>
            <person name="Giglioti E."/>
            <person name="Goldman M.H.S."/>
            <person name="Goldman G.H."/>
            <person name="Kimura E.T."/>
            <person name="Ferro E.S."/>
            <person name="Kuramae E.E."/>
            <person name="Lemos E.G.M."/>
            <person name="Lemos M.V.F."/>
            <person name="Mauro S.M.Z."/>
            <person name="Machado M.A."/>
            <person name="Marino C.L."/>
            <person name="Menck C.F."/>
            <person name="Nunes L.R."/>
            <person name="Oliveira R.C."/>
            <person name="Pereira G.G."/>
            <person name="Siqueira W."/>
            <person name="de Souza A.A."/>
            <person name="Tsai S.M."/>
            <person name="Zanca A.S."/>
            <person name="Simpson A.J.G."/>
            <person name="Brumbley S.M."/>
            <person name="Setubal J.C."/>
        </authorList>
    </citation>
    <scope>NUCLEOTIDE SEQUENCE [LARGE SCALE GENOMIC DNA]</scope>
    <source>
        <strain evidence="2 3">CTCB07</strain>
    </source>
</reference>
<feature type="region of interest" description="Disordered" evidence="1">
    <location>
        <begin position="93"/>
        <end position="114"/>
    </location>
</feature>
<accession>Q6AET9</accession>
<sequence length="114" mass="11895">MFDGTTTKRGRGTGMGQAAAVVDAGERVLELQARIRAMQGTRLDERRLPTLEAIAPLLPGGALMTGAVYSVAGSMTLLQGMLAGIGAAVSGRCRPPDRQAPACRSRMSRSVPLN</sequence>
<protein>
    <submittedName>
        <fullName evidence="2">Uncharacterized protein</fullName>
    </submittedName>
</protein>
<evidence type="ECO:0000313" key="2">
    <source>
        <dbReference type="EMBL" id="AAT89106.1"/>
    </source>
</evidence>
<keyword evidence="3" id="KW-1185">Reference proteome</keyword>
<proteinExistence type="predicted"/>
<dbReference type="STRING" id="281090.Lxx12640"/>
<dbReference type="AlphaFoldDB" id="Q6AET9"/>
<evidence type="ECO:0000256" key="1">
    <source>
        <dbReference type="SAM" id="MobiDB-lite"/>
    </source>
</evidence>
<name>Q6AET9_LEIXX</name>